<dbReference type="GO" id="GO:0006508">
    <property type="term" value="P:proteolysis"/>
    <property type="evidence" value="ECO:0007669"/>
    <property type="project" value="UniProtKB-KW"/>
</dbReference>
<dbReference type="OrthoDB" id="8481272at2"/>
<dbReference type="Pfam" id="PF00877">
    <property type="entry name" value="NLPC_P60"/>
    <property type="match status" value="1"/>
</dbReference>
<dbReference type="Gene3D" id="3.90.1720.10">
    <property type="entry name" value="endopeptidase domain like (from Nostoc punctiforme)"/>
    <property type="match status" value="1"/>
</dbReference>
<dbReference type="Proteomes" id="UP000053070">
    <property type="component" value="Unassembled WGS sequence"/>
</dbReference>
<keyword evidence="4" id="KW-0788">Thiol protease</keyword>
<sequence>MRFAEAATQLIGTPFRFRGRDTASGVDCVGLVALALSHSGHTIPPLPAYRMRTASIAQFDSVLARLPLRRVEGVKSAGDIILLSPSASQLHLAIIGERGDLIHAHAGLGRVVASPPTLAWPSTAHWRLVTD</sequence>
<evidence type="ECO:0000256" key="3">
    <source>
        <dbReference type="ARBA" id="ARBA00022801"/>
    </source>
</evidence>
<keyword evidence="7" id="KW-1185">Reference proteome</keyword>
<keyword evidence="2" id="KW-0645">Protease</keyword>
<name>A0A0G9MND8_9SPHN</name>
<protein>
    <recommendedName>
        <fullName evidence="5">NlpC/P60 domain-containing protein</fullName>
    </recommendedName>
</protein>
<dbReference type="SUPFAM" id="SSF54001">
    <property type="entry name" value="Cysteine proteinases"/>
    <property type="match status" value="1"/>
</dbReference>
<dbReference type="InterPro" id="IPR038765">
    <property type="entry name" value="Papain-like_cys_pep_sf"/>
</dbReference>
<comment type="caution">
    <text evidence="6">The sequence shown here is derived from an EMBL/GenBank/DDBJ whole genome shotgun (WGS) entry which is preliminary data.</text>
</comment>
<evidence type="ECO:0000259" key="5">
    <source>
        <dbReference type="PROSITE" id="PS51935"/>
    </source>
</evidence>
<dbReference type="GO" id="GO:0008234">
    <property type="term" value="F:cysteine-type peptidase activity"/>
    <property type="evidence" value="ECO:0007669"/>
    <property type="project" value="UniProtKB-KW"/>
</dbReference>
<feature type="domain" description="NlpC/P60" evidence="5">
    <location>
        <begin position="1"/>
        <end position="131"/>
    </location>
</feature>
<dbReference type="EMBL" id="LBHC01000002">
    <property type="protein sequence ID" value="KLE32227.1"/>
    <property type="molecule type" value="Genomic_DNA"/>
</dbReference>
<accession>A0A0G9MND8</accession>
<evidence type="ECO:0000313" key="6">
    <source>
        <dbReference type="EMBL" id="KLE32227.1"/>
    </source>
</evidence>
<evidence type="ECO:0000256" key="4">
    <source>
        <dbReference type="ARBA" id="ARBA00022807"/>
    </source>
</evidence>
<gene>
    <name evidence="6" type="ORF">AAW01_09105</name>
</gene>
<evidence type="ECO:0000256" key="2">
    <source>
        <dbReference type="ARBA" id="ARBA00022670"/>
    </source>
</evidence>
<organism evidence="6 7">
    <name type="scientific">Aurantiacibacter gangjinensis</name>
    <dbReference type="NCBI Taxonomy" id="502682"/>
    <lineage>
        <taxon>Bacteria</taxon>
        <taxon>Pseudomonadati</taxon>
        <taxon>Pseudomonadota</taxon>
        <taxon>Alphaproteobacteria</taxon>
        <taxon>Sphingomonadales</taxon>
        <taxon>Erythrobacteraceae</taxon>
        <taxon>Aurantiacibacter</taxon>
    </lineage>
</organism>
<comment type="similarity">
    <text evidence="1">Belongs to the peptidase C40 family.</text>
</comment>
<evidence type="ECO:0000256" key="1">
    <source>
        <dbReference type="ARBA" id="ARBA00007074"/>
    </source>
</evidence>
<proteinExistence type="inferred from homology"/>
<dbReference type="PROSITE" id="PS51935">
    <property type="entry name" value="NLPC_P60"/>
    <property type="match status" value="1"/>
</dbReference>
<keyword evidence="3" id="KW-0378">Hydrolase</keyword>
<dbReference type="InterPro" id="IPR000064">
    <property type="entry name" value="NLP_P60_dom"/>
</dbReference>
<dbReference type="STRING" id="502682.BMF35_a0821"/>
<evidence type="ECO:0000313" key="7">
    <source>
        <dbReference type="Proteomes" id="UP000053070"/>
    </source>
</evidence>
<dbReference type="AlphaFoldDB" id="A0A0G9MND8"/>
<dbReference type="PATRIC" id="fig|502682.8.peg.1855"/>
<reference evidence="6 7" key="1">
    <citation type="submission" date="2015-04" db="EMBL/GenBank/DDBJ databases">
        <title>The draft genome sequence of Erythrobacr gangjinensis K7-2.</title>
        <authorList>
            <person name="Zhuang L."/>
            <person name="Liu Y."/>
            <person name="Shao Z."/>
        </authorList>
    </citation>
    <scope>NUCLEOTIDE SEQUENCE [LARGE SCALE GENOMIC DNA]</scope>
    <source>
        <strain evidence="6 7">K7-2</strain>
    </source>
</reference>